<organism evidence="2 3">
    <name type="scientific">Flavimaribacter sediminis</name>
    <dbReference type="NCBI Taxonomy" id="2865987"/>
    <lineage>
        <taxon>Bacteria</taxon>
        <taxon>Pseudomonadati</taxon>
        <taxon>Pseudomonadota</taxon>
        <taxon>Alphaproteobacteria</taxon>
        <taxon>Hyphomicrobiales</taxon>
        <taxon>Rhizobiaceae</taxon>
        <taxon>Flavimaribacter</taxon>
    </lineage>
</organism>
<dbReference type="SUPFAM" id="SSF56281">
    <property type="entry name" value="Metallo-hydrolase/oxidoreductase"/>
    <property type="match status" value="1"/>
</dbReference>
<dbReference type="PANTHER" id="PTHR23131:SF4">
    <property type="entry name" value="METALLO-BETA-LACTAMASE SUPERFAMILY POTEIN"/>
    <property type="match status" value="1"/>
</dbReference>
<dbReference type="AlphaFoldDB" id="A0AAE2ZPU4"/>
<accession>A0AAE2ZPU4</accession>
<evidence type="ECO:0000313" key="3">
    <source>
        <dbReference type="Proteomes" id="UP001196509"/>
    </source>
</evidence>
<dbReference type="SMART" id="SM00849">
    <property type="entry name" value="Lactamase_B"/>
    <property type="match status" value="1"/>
</dbReference>
<dbReference type="Gene3D" id="1.10.10.10">
    <property type="entry name" value="Winged helix-like DNA-binding domain superfamily/Winged helix DNA-binding domain"/>
    <property type="match status" value="1"/>
</dbReference>
<reference evidence="2" key="1">
    <citation type="submission" date="2021-08" db="EMBL/GenBank/DDBJ databases">
        <title>Hoeflea bacterium WL0058 sp. nov., isolated from the sediment.</title>
        <authorList>
            <person name="Wang L."/>
            <person name="Zhang D."/>
        </authorList>
    </citation>
    <scope>NUCLEOTIDE SEQUENCE</scope>
    <source>
        <strain evidence="2">WL0058</strain>
    </source>
</reference>
<gene>
    <name evidence="2" type="ORF">K1W69_13865</name>
</gene>
<proteinExistence type="predicted"/>
<dbReference type="PANTHER" id="PTHR23131">
    <property type="entry name" value="ENDORIBONUCLEASE LACTB2"/>
    <property type="match status" value="1"/>
</dbReference>
<dbReference type="InterPro" id="IPR048933">
    <property type="entry name" value="B_lactamase-like_C"/>
</dbReference>
<dbReference type="EMBL" id="JAICBX010000002">
    <property type="protein sequence ID" value="MBW8638278.1"/>
    <property type="molecule type" value="Genomic_DNA"/>
</dbReference>
<dbReference type="InterPro" id="IPR050662">
    <property type="entry name" value="Sec-metab_biosynth-thioest"/>
</dbReference>
<dbReference type="Pfam" id="PF21221">
    <property type="entry name" value="B_lactamase-like_C"/>
    <property type="match status" value="1"/>
</dbReference>
<feature type="domain" description="Metallo-beta-lactamase" evidence="1">
    <location>
        <begin position="46"/>
        <end position="263"/>
    </location>
</feature>
<evidence type="ECO:0000313" key="2">
    <source>
        <dbReference type="EMBL" id="MBW8638278.1"/>
    </source>
</evidence>
<dbReference type="Gene3D" id="3.60.15.10">
    <property type="entry name" value="Ribonuclease Z/Hydroxyacylglutathione hydrolase-like"/>
    <property type="match status" value="1"/>
</dbReference>
<name>A0AAE2ZPU4_9HYPH</name>
<keyword evidence="3" id="KW-1185">Reference proteome</keyword>
<comment type="caution">
    <text evidence="2">The sequence shown here is derived from an EMBL/GenBank/DDBJ whole genome shotgun (WGS) entry which is preliminary data.</text>
</comment>
<protein>
    <submittedName>
        <fullName evidence="2">MBL fold metallo-hydrolase</fullName>
    </submittedName>
</protein>
<dbReference type="Proteomes" id="UP001196509">
    <property type="component" value="Unassembled WGS sequence"/>
</dbReference>
<evidence type="ECO:0000259" key="1">
    <source>
        <dbReference type="SMART" id="SM00849"/>
    </source>
</evidence>
<dbReference type="InterPro" id="IPR036388">
    <property type="entry name" value="WH-like_DNA-bd_sf"/>
</dbReference>
<sequence>MALTRKEALEGTLEYPFAEAPEEGELIEVAPGLLWTRLALPFRLDHVNIYFVEDGDGWAIIDAGIGTSATQEAWEKLAAGPFAESRFTKLIVTHHHPDHIGIAGWLSERFNIPVLTSQTAWLACLNISLSPGALDAKPYRDFYLRHGLDAETTEIVATSGHGYLKLVRPLPPTFRRLIAGDTLKIGSREFAVLSGEGHAPEQIMLWCKEDSLFLAADQVLARITPNIGVWAVDPDGDPLGLFMRSLGALKADVPDDVLVLPGHQLPFYGLHTRIDELVAHHDERCATIAAACASQARSVADLVPILFTRKLDAHQLSFAFSEVHAHVNAMVERGELVWQAGEDGVLRTAAA</sequence>
<dbReference type="Pfam" id="PF00753">
    <property type="entry name" value="Lactamase_B"/>
    <property type="match status" value="1"/>
</dbReference>
<dbReference type="InterPro" id="IPR001279">
    <property type="entry name" value="Metallo-B-lactamas"/>
</dbReference>
<dbReference type="InterPro" id="IPR036866">
    <property type="entry name" value="RibonucZ/Hydroxyglut_hydro"/>
</dbReference>